<organism evidence="2 3">
    <name type="scientific">Passalora fulva</name>
    <name type="common">Tomato leaf mold</name>
    <name type="synonym">Cladosporium fulvum</name>
    <dbReference type="NCBI Taxonomy" id="5499"/>
    <lineage>
        <taxon>Eukaryota</taxon>
        <taxon>Fungi</taxon>
        <taxon>Dikarya</taxon>
        <taxon>Ascomycota</taxon>
        <taxon>Pezizomycotina</taxon>
        <taxon>Dothideomycetes</taxon>
        <taxon>Dothideomycetidae</taxon>
        <taxon>Mycosphaerellales</taxon>
        <taxon>Mycosphaerellaceae</taxon>
        <taxon>Fulvia</taxon>
    </lineage>
</organism>
<dbReference type="EMBL" id="CP090171">
    <property type="protein sequence ID" value="UJO22338.1"/>
    <property type="molecule type" value="Genomic_DNA"/>
</dbReference>
<dbReference type="AlphaFoldDB" id="A0A9Q8PH30"/>
<dbReference type="KEGG" id="ffu:CLAFUR5_09143"/>
<dbReference type="RefSeq" id="XP_047766704.1">
    <property type="nucleotide sequence ID" value="XM_047908291.1"/>
</dbReference>
<sequence length="158" mass="17086">MLRLTRRCTRSEEAADVPGLTWDEARAAFATGVTASILEDGAEEGEAAICVSVPYEVDDPAKTRDAVSVSFEAGGQEAVYDCFLLTDGANFSIDAADYSEANVGIAGGELVDGSFTAQRMSDMIVEALSIQRGGRASRMDRRWVMIGSMLMYEHLVFR</sequence>
<gene>
    <name evidence="2" type="ORF">CLAFUR5_09143</name>
</gene>
<feature type="domain" description="DUF7888" evidence="1">
    <location>
        <begin position="21"/>
        <end position="92"/>
    </location>
</feature>
<accession>A0A9Q8PH30</accession>
<dbReference type="OrthoDB" id="10561691at2759"/>
<evidence type="ECO:0000259" key="1">
    <source>
        <dbReference type="Pfam" id="PF25411"/>
    </source>
</evidence>
<dbReference type="Pfam" id="PF25411">
    <property type="entry name" value="DUF7888"/>
    <property type="match status" value="1"/>
</dbReference>
<protein>
    <recommendedName>
        <fullName evidence="1">DUF7888 domain-containing protein</fullName>
    </recommendedName>
</protein>
<reference evidence="2" key="2">
    <citation type="journal article" date="2022" name="Microb. Genom.">
        <title>A chromosome-scale genome assembly of the tomato pathogen Cladosporium fulvum reveals a compartmentalized genome architecture and the presence of a dispensable chromosome.</title>
        <authorList>
            <person name="Zaccaron A.Z."/>
            <person name="Chen L.H."/>
            <person name="Samaras A."/>
            <person name="Stergiopoulos I."/>
        </authorList>
    </citation>
    <scope>NUCLEOTIDE SEQUENCE</scope>
    <source>
        <strain evidence="2">Race5_Kim</strain>
    </source>
</reference>
<keyword evidence="3" id="KW-1185">Reference proteome</keyword>
<reference evidence="2" key="1">
    <citation type="submission" date="2021-12" db="EMBL/GenBank/DDBJ databases">
        <authorList>
            <person name="Zaccaron A."/>
            <person name="Stergiopoulos I."/>
        </authorList>
    </citation>
    <scope>NUCLEOTIDE SEQUENCE</scope>
    <source>
        <strain evidence="2">Race5_Kim</strain>
    </source>
</reference>
<evidence type="ECO:0000313" key="3">
    <source>
        <dbReference type="Proteomes" id="UP000756132"/>
    </source>
</evidence>
<dbReference type="Proteomes" id="UP000756132">
    <property type="component" value="Chromosome 9"/>
</dbReference>
<name>A0A9Q8PH30_PASFU</name>
<evidence type="ECO:0000313" key="2">
    <source>
        <dbReference type="EMBL" id="UJO22338.1"/>
    </source>
</evidence>
<proteinExistence type="predicted"/>
<dbReference type="GeneID" id="71989021"/>
<dbReference type="InterPro" id="IPR057210">
    <property type="entry name" value="DUF7888"/>
</dbReference>